<gene>
    <name evidence="2" type="ORF">PVAP13_3NG271625</name>
</gene>
<keyword evidence="1" id="KW-0472">Membrane</keyword>
<keyword evidence="1" id="KW-1133">Transmembrane helix</keyword>
<evidence type="ECO:0000256" key="1">
    <source>
        <dbReference type="SAM" id="Phobius"/>
    </source>
</evidence>
<reference evidence="2" key="1">
    <citation type="submission" date="2020-05" db="EMBL/GenBank/DDBJ databases">
        <title>WGS assembly of Panicum virgatum.</title>
        <authorList>
            <person name="Lovell J.T."/>
            <person name="Jenkins J."/>
            <person name="Shu S."/>
            <person name="Juenger T.E."/>
            <person name="Schmutz J."/>
        </authorList>
    </citation>
    <scope>NUCLEOTIDE SEQUENCE</scope>
    <source>
        <strain evidence="2">AP13</strain>
    </source>
</reference>
<proteinExistence type="predicted"/>
<dbReference type="EMBL" id="CM029042">
    <property type="protein sequence ID" value="KAG2622300.1"/>
    <property type="molecule type" value="Genomic_DNA"/>
</dbReference>
<keyword evidence="3" id="KW-1185">Reference proteome</keyword>
<evidence type="ECO:0000313" key="2">
    <source>
        <dbReference type="EMBL" id="KAG2622300.1"/>
    </source>
</evidence>
<feature type="transmembrane region" description="Helical" evidence="1">
    <location>
        <begin position="40"/>
        <end position="61"/>
    </location>
</feature>
<accession>A0A8T0UIF4</accession>
<protein>
    <submittedName>
        <fullName evidence="2">Uncharacterized protein</fullName>
    </submittedName>
</protein>
<dbReference type="Proteomes" id="UP000823388">
    <property type="component" value="Chromosome 3N"/>
</dbReference>
<organism evidence="2 3">
    <name type="scientific">Panicum virgatum</name>
    <name type="common">Blackwell switchgrass</name>
    <dbReference type="NCBI Taxonomy" id="38727"/>
    <lineage>
        <taxon>Eukaryota</taxon>
        <taxon>Viridiplantae</taxon>
        <taxon>Streptophyta</taxon>
        <taxon>Embryophyta</taxon>
        <taxon>Tracheophyta</taxon>
        <taxon>Spermatophyta</taxon>
        <taxon>Magnoliopsida</taxon>
        <taxon>Liliopsida</taxon>
        <taxon>Poales</taxon>
        <taxon>Poaceae</taxon>
        <taxon>PACMAD clade</taxon>
        <taxon>Panicoideae</taxon>
        <taxon>Panicodae</taxon>
        <taxon>Paniceae</taxon>
        <taxon>Panicinae</taxon>
        <taxon>Panicum</taxon>
        <taxon>Panicum sect. Hiantes</taxon>
    </lineage>
</organism>
<evidence type="ECO:0000313" key="3">
    <source>
        <dbReference type="Proteomes" id="UP000823388"/>
    </source>
</evidence>
<comment type="caution">
    <text evidence="2">The sequence shown here is derived from an EMBL/GenBank/DDBJ whole genome shotgun (WGS) entry which is preliminary data.</text>
</comment>
<keyword evidence="1" id="KW-0812">Transmembrane</keyword>
<sequence length="100" mass="11637">MGFELLVAKYMHLPQILPPTLTHLFLCRAYGFEMNTLFRFFQFSYCFPSFSFLLVCGRGLVAFQFRLDLCMPEAQSPTCVSYPPLPLYPLHPFQETPDIM</sequence>
<dbReference type="AlphaFoldDB" id="A0A8T0UIF4"/>
<name>A0A8T0UIF4_PANVG</name>